<dbReference type="GO" id="GO:0009228">
    <property type="term" value="P:thiamine biosynthetic process"/>
    <property type="evidence" value="ECO:0007669"/>
    <property type="project" value="UniProtKB-KW"/>
</dbReference>
<evidence type="ECO:0000256" key="10">
    <source>
        <dbReference type="RuleBase" id="RU003826"/>
    </source>
</evidence>
<accession>A0A4V2VSP3</accession>
<feature type="binding site" evidence="9">
    <location>
        <position position="145"/>
    </location>
    <ligand>
        <name>4-amino-2-methyl-5-(diphosphooxymethyl)pyrimidine</name>
        <dbReference type="ChEBI" id="CHEBI:57841"/>
    </ligand>
</feature>
<gene>
    <name evidence="9" type="primary">thiE</name>
    <name evidence="13" type="ORF">EV686_101664</name>
</gene>
<dbReference type="EC" id="2.5.1.3" evidence="9"/>
<dbReference type="EMBL" id="SMBX01000001">
    <property type="protein sequence ID" value="TCV03200.1"/>
    <property type="molecule type" value="Genomic_DNA"/>
</dbReference>
<dbReference type="CDD" id="cd00564">
    <property type="entry name" value="TMP_TenI"/>
    <property type="match status" value="1"/>
</dbReference>
<comment type="catalytic activity">
    <reaction evidence="8 9 10">
        <text>2-[(2R,5Z)-2-carboxy-4-methylthiazol-5(2H)-ylidene]ethyl phosphate + 4-amino-2-methyl-5-(diphosphooxymethyl)pyrimidine + 2 H(+) = thiamine phosphate + CO2 + diphosphate</text>
        <dbReference type="Rhea" id="RHEA:47844"/>
        <dbReference type="ChEBI" id="CHEBI:15378"/>
        <dbReference type="ChEBI" id="CHEBI:16526"/>
        <dbReference type="ChEBI" id="CHEBI:33019"/>
        <dbReference type="ChEBI" id="CHEBI:37575"/>
        <dbReference type="ChEBI" id="CHEBI:57841"/>
        <dbReference type="ChEBI" id="CHEBI:62899"/>
        <dbReference type="EC" id="2.5.1.3"/>
    </reaction>
</comment>
<sequence>MTSTSSAIPRFPKGVYGLTPEWPELDRLALAIEQAASGGMTALQWRRKTLDAASSRSQALEIGALCRSLGVLFLVNDDWKLAAAVGADGVHLGRDDGELRQARAELGDGMILGKSCYNDPALAQQAIADGADYIAFGAVYPSSTKPGAVRVTLEQIRQGRSLAEAARQDGTRPGVVVIGGITEHNAAPVVEAGADSLAMIQGLFDTPDIRRTALACRQLFVA</sequence>
<evidence type="ECO:0000256" key="5">
    <source>
        <dbReference type="ARBA" id="ARBA00022977"/>
    </source>
</evidence>
<dbReference type="GO" id="GO:0004789">
    <property type="term" value="F:thiamine-phosphate diphosphorylase activity"/>
    <property type="evidence" value="ECO:0007669"/>
    <property type="project" value="UniProtKB-UniRule"/>
</dbReference>
<dbReference type="InterPro" id="IPR013785">
    <property type="entry name" value="Aldolase_TIM"/>
</dbReference>
<keyword evidence="2 9" id="KW-0808">Transferase</keyword>
<organism evidence="13 14">
    <name type="scientific">Paracandidimonas soli</name>
    <dbReference type="NCBI Taxonomy" id="1917182"/>
    <lineage>
        <taxon>Bacteria</taxon>
        <taxon>Pseudomonadati</taxon>
        <taxon>Pseudomonadota</taxon>
        <taxon>Betaproteobacteria</taxon>
        <taxon>Burkholderiales</taxon>
        <taxon>Alcaligenaceae</taxon>
        <taxon>Paracandidimonas</taxon>
    </lineage>
</organism>
<protein>
    <recommendedName>
        <fullName evidence="9">Thiamine-phosphate synthase</fullName>
        <shortName evidence="9">TP synthase</shortName>
        <shortName evidence="9">TPS</shortName>
        <ecNumber evidence="9">2.5.1.3</ecNumber>
    </recommendedName>
    <alternativeName>
        <fullName evidence="9">Thiamine-phosphate pyrophosphorylase</fullName>
        <shortName evidence="9">TMP pyrophosphorylase</shortName>
        <shortName evidence="9">TMP-PPase</shortName>
    </alternativeName>
</protein>
<dbReference type="NCBIfam" id="TIGR00693">
    <property type="entry name" value="thiE"/>
    <property type="match status" value="1"/>
</dbReference>
<feature type="domain" description="Thiamine phosphate synthase/TenI" evidence="12">
    <location>
        <begin position="16"/>
        <end position="202"/>
    </location>
</feature>
<evidence type="ECO:0000256" key="4">
    <source>
        <dbReference type="ARBA" id="ARBA00022842"/>
    </source>
</evidence>
<evidence type="ECO:0000256" key="7">
    <source>
        <dbReference type="ARBA" id="ARBA00047851"/>
    </source>
</evidence>
<comment type="pathway">
    <text evidence="1 9 11">Cofactor biosynthesis; thiamine diphosphate biosynthesis; thiamine phosphate from 4-amino-2-methyl-5-diphosphomethylpyrimidine and 4-methyl-5-(2-phosphoethyl)-thiazole: step 1/1.</text>
</comment>
<feature type="binding site" evidence="9">
    <location>
        <begin position="44"/>
        <end position="48"/>
    </location>
    <ligand>
        <name>4-amino-2-methyl-5-(diphosphooxymethyl)pyrimidine</name>
        <dbReference type="ChEBI" id="CHEBI:57841"/>
    </ligand>
</feature>
<evidence type="ECO:0000256" key="2">
    <source>
        <dbReference type="ARBA" id="ARBA00022679"/>
    </source>
</evidence>
<proteinExistence type="inferred from homology"/>
<comment type="caution">
    <text evidence="13">The sequence shown here is derived from an EMBL/GenBank/DDBJ whole genome shotgun (WGS) entry which is preliminary data.</text>
</comment>
<comment type="catalytic activity">
    <reaction evidence="6 9 10">
        <text>4-methyl-5-(2-phosphooxyethyl)-thiazole + 4-amino-2-methyl-5-(diphosphooxymethyl)pyrimidine + H(+) = thiamine phosphate + diphosphate</text>
        <dbReference type="Rhea" id="RHEA:22328"/>
        <dbReference type="ChEBI" id="CHEBI:15378"/>
        <dbReference type="ChEBI" id="CHEBI:33019"/>
        <dbReference type="ChEBI" id="CHEBI:37575"/>
        <dbReference type="ChEBI" id="CHEBI:57841"/>
        <dbReference type="ChEBI" id="CHEBI:58296"/>
        <dbReference type="EC" id="2.5.1.3"/>
    </reaction>
</comment>
<evidence type="ECO:0000256" key="6">
    <source>
        <dbReference type="ARBA" id="ARBA00047334"/>
    </source>
</evidence>
<dbReference type="GO" id="GO:0009229">
    <property type="term" value="P:thiamine diphosphate biosynthetic process"/>
    <property type="evidence" value="ECO:0007669"/>
    <property type="project" value="UniProtKB-UniRule"/>
</dbReference>
<evidence type="ECO:0000313" key="14">
    <source>
        <dbReference type="Proteomes" id="UP000294692"/>
    </source>
</evidence>
<feature type="binding site" evidence="9">
    <location>
        <position position="96"/>
    </location>
    <ligand>
        <name>Mg(2+)</name>
        <dbReference type="ChEBI" id="CHEBI:18420"/>
    </ligand>
</feature>
<dbReference type="OrthoDB" id="9810880at2"/>
<evidence type="ECO:0000259" key="12">
    <source>
        <dbReference type="Pfam" id="PF02581"/>
    </source>
</evidence>
<comment type="cofactor">
    <cofactor evidence="9">
        <name>Mg(2+)</name>
        <dbReference type="ChEBI" id="CHEBI:18420"/>
    </cofactor>
    <text evidence="9">Binds 1 Mg(2+) ion per subunit.</text>
</comment>
<comment type="function">
    <text evidence="9">Condenses 4-methyl-5-(beta-hydroxyethyl)thiazole monophosphate (THZ-P) and 2-methyl-4-amino-5-hydroxymethyl pyrimidine pyrophosphate (HMP-PP) to form thiamine monophosphate (TMP).</text>
</comment>
<comment type="similarity">
    <text evidence="9 10">Belongs to the thiamine-phosphate synthase family.</text>
</comment>
<dbReference type="GO" id="GO:0000287">
    <property type="term" value="F:magnesium ion binding"/>
    <property type="evidence" value="ECO:0007669"/>
    <property type="project" value="UniProtKB-UniRule"/>
</dbReference>
<evidence type="ECO:0000256" key="3">
    <source>
        <dbReference type="ARBA" id="ARBA00022723"/>
    </source>
</evidence>
<feature type="binding site" evidence="9">
    <location>
        <position position="180"/>
    </location>
    <ligand>
        <name>2-[(2R,5Z)-2-carboxy-4-methylthiazol-5(2H)-ylidene]ethyl phosphate</name>
        <dbReference type="ChEBI" id="CHEBI:62899"/>
    </ligand>
</feature>
<evidence type="ECO:0000256" key="9">
    <source>
        <dbReference type="HAMAP-Rule" id="MF_00097"/>
    </source>
</evidence>
<dbReference type="Gene3D" id="3.20.20.70">
    <property type="entry name" value="Aldolase class I"/>
    <property type="match status" value="1"/>
</dbReference>
<evidence type="ECO:0000256" key="1">
    <source>
        <dbReference type="ARBA" id="ARBA00005165"/>
    </source>
</evidence>
<dbReference type="SUPFAM" id="SSF51391">
    <property type="entry name" value="Thiamin phosphate synthase"/>
    <property type="match status" value="1"/>
</dbReference>
<dbReference type="PANTHER" id="PTHR20857:SF15">
    <property type="entry name" value="THIAMINE-PHOSPHATE SYNTHASE"/>
    <property type="match status" value="1"/>
</dbReference>
<keyword evidence="4 9" id="KW-0460">Magnesium</keyword>
<feature type="binding site" evidence="9">
    <location>
        <position position="115"/>
    </location>
    <ligand>
        <name>4-amino-2-methyl-5-(diphosphooxymethyl)pyrimidine</name>
        <dbReference type="ChEBI" id="CHEBI:57841"/>
    </ligand>
</feature>
<name>A0A4V2VSP3_9BURK</name>
<reference evidence="13 14" key="1">
    <citation type="submission" date="2019-03" db="EMBL/GenBank/DDBJ databases">
        <title>Genomic Encyclopedia of Type Strains, Phase IV (KMG-IV): sequencing the most valuable type-strain genomes for metagenomic binning, comparative biology and taxonomic classification.</title>
        <authorList>
            <person name="Goeker M."/>
        </authorList>
    </citation>
    <scope>NUCLEOTIDE SEQUENCE [LARGE SCALE GENOMIC DNA]</scope>
    <source>
        <strain evidence="13 14">DSM 100048</strain>
    </source>
</reference>
<keyword evidence="5 9" id="KW-0784">Thiamine biosynthesis</keyword>
<dbReference type="UniPathway" id="UPA00060">
    <property type="reaction ID" value="UER00141"/>
</dbReference>
<feature type="binding site" evidence="9">
    <location>
        <position position="77"/>
    </location>
    <ligand>
        <name>Mg(2+)</name>
        <dbReference type="ChEBI" id="CHEBI:18420"/>
    </ligand>
</feature>
<comment type="caution">
    <text evidence="9">Lacks conserved residue(s) required for the propagation of feature annotation.</text>
</comment>
<dbReference type="InterPro" id="IPR034291">
    <property type="entry name" value="TMP_synthase"/>
</dbReference>
<dbReference type="Proteomes" id="UP000294692">
    <property type="component" value="Unassembled WGS sequence"/>
</dbReference>
<dbReference type="InterPro" id="IPR022998">
    <property type="entry name" value="ThiamineP_synth_TenI"/>
</dbReference>
<comment type="catalytic activity">
    <reaction evidence="7 9 10">
        <text>2-(2-carboxy-4-methylthiazol-5-yl)ethyl phosphate + 4-amino-2-methyl-5-(diphosphooxymethyl)pyrimidine + 2 H(+) = thiamine phosphate + CO2 + diphosphate</text>
        <dbReference type="Rhea" id="RHEA:47848"/>
        <dbReference type="ChEBI" id="CHEBI:15378"/>
        <dbReference type="ChEBI" id="CHEBI:16526"/>
        <dbReference type="ChEBI" id="CHEBI:33019"/>
        <dbReference type="ChEBI" id="CHEBI:37575"/>
        <dbReference type="ChEBI" id="CHEBI:57841"/>
        <dbReference type="ChEBI" id="CHEBI:62890"/>
        <dbReference type="EC" id="2.5.1.3"/>
    </reaction>
</comment>
<dbReference type="AlphaFoldDB" id="A0A4V2VSP3"/>
<dbReference type="InterPro" id="IPR036206">
    <property type="entry name" value="ThiamineP_synth_sf"/>
</dbReference>
<keyword evidence="14" id="KW-1185">Reference proteome</keyword>
<evidence type="ECO:0000313" key="13">
    <source>
        <dbReference type="EMBL" id="TCV03200.1"/>
    </source>
</evidence>
<dbReference type="Pfam" id="PF02581">
    <property type="entry name" value="TMP-TENI"/>
    <property type="match status" value="1"/>
</dbReference>
<dbReference type="HAMAP" id="MF_00097">
    <property type="entry name" value="TMP_synthase"/>
    <property type="match status" value="1"/>
</dbReference>
<feature type="binding site" evidence="9">
    <location>
        <position position="76"/>
    </location>
    <ligand>
        <name>4-amino-2-methyl-5-(diphosphooxymethyl)pyrimidine</name>
        <dbReference type="ChEBI" id="CHEBI:57841"/>
    </ligand>
</feature>
<evidence type="ECO:0000256" key="8">
    <source>
        <dbReference type="ARBA" id="ARBA00047883"/>
    </source>
</evidence>
<dbReference type="PANTHER" id="PTHR20857">
    <property type="entry name" value="THIAMINE-PHOSPHATE PYROPHOSPHORYLASE"/>
    <property type="match status" value="1"/>
</dbReference>
<dbReference type="GO" id="GO:0005737">
    <property type="term" value="C:cytoplasm"/>
    <property type="evidence" value="ECO:0007669"/>
    <property type="project" value="TreeGrafter"/>
</dbReference>
<dbReference type="RefSeq" id="WP_132473427.1">
    <property type="nucleotide sequence ID" value="NZ_JBEBWM010000043.1"/>
</dbReference>
<evidence type="ECO:0000256" key="11">
    <source>
        <dbReference type="RuleBase" id="RU004253"/>
    </source>
</evidence>
<keyword evidence="3 9" id="KW-0479">Metal-binding</keyword>
<feature type="binding site" evidence="9">
    <location>
        <begin position="142"/>
        <end position="144"/>
    </location>
    <ligand>
        <name>2-[(2R,5Z)-2-carboxy-4-methylthiazol-5(2H)-ylidene]ethyl phosphate</name>
        <dbReference type="ChEBI" id="CHEBI:62899"/>
    </ligand>
</feature>